<dbReference type="EMBL" id="CP159534">
    <property type="protein sequence ID" value="XCJ74024.1"/>
    <property type="molecule type" value="Genomic_DNA"/>
</dbReference>
<feature type="chain" id="PRO_5043392274" evidence="1">
    <location>
        <begin position="18"/>
        <end position="239"/>
    </location>
</feature>
<gene>
    <name evidence="3" type="ORF">ABII15_30455</name>
</gene>
<feature type="signal peptide" evidence="1">
    <location>
        <begin position="1"/>
        <end position="17"/>
    </location>
</feature>
<sequence>MRTVTAVASCAAGLALASVLVGCGDSPTAPGDLRSAASGTRLVVTTGNGLRLRPTDGDRVTVDDGVGHRWSHRDHTWVLDLTCEGQCPRMPRVGVPDDTAVTVVARNAGIDAAGIPGALDLTTVNGDVTVADSGADGAAVRLTTRNGSVRATGVRARSLAAETENGDVALDCADAPRRLSATTVNGTASAVLPHDAPAYRTTAATDNGHSFVSVPAEGASAGRTLTLSTVNGDVRARRD</sequence>
<dbReference type="PROSITE" id="PS51257">
    <property type="entry name" value="PROKAR_LIPOPROTEIN"/>
    <property type="match status" value="1"/>
</dbReference>
<dbReference type="AlphaFoldDB" id="A0AAU8IZW7"/>
<name>A0AAU8IZW7_9ACTN</name>
<keyword evidence="1" id="KW-0732">Signal</keyword>
<proteinExistence type="predicted"/>
<dbReference type="KEGG" id="stac:ABII15_30455"/>
<dbReference type="InterPro" id="IPR025164">
    <property type="entry name" value="Toastrack_DUF4097"/>
</dbReference>
<accession>A0AAU8IZW7</accession>
<evidence type="ECO:0000256" key="1">
    <source>
        <dbReference type="SAM" id="SignalP"/>
    </source>
</evidence>
<evidence type="ECO:0000313" key="3">
    <source>
        <dbReference type="EMBL" id="XCJ74024.1"/>
    </source>
</evidence>
<dbReference type="RefSeq" id="WP_353945472.1">
    <property type="nucleotide sequence ID" value="NZ_CP159534.1"/>
</dbReference>
<protein>
    <submittedName>
        <fullName evidence="3">DUF4097 family beta strand repeat-containing protein</fullName>
    </submittedName>
</protein>
<evidence type="ECO:0000259" key="2">
    <source>
        <dbReference type="Pfam" id="PF13349"/>
    </source>
</evidence>
<organism evidence="3">
    <name type="scientific">Streptomyces tabacisoli</name>
    <dbReference type="NCBI Taxonomy" id="3156398"/>
    <lineage>
        <taxon>Bacteria</taxon>
        <taxon>Bacillati</taxon>
        <taxon>Actinomycetota</taxon>
        <taxon>Actinomycetes</taxon>
        <taxon>Kitasatosporales</taxon>
        <taxon>Streptomycetaceae</taxon>
        <taxon>Streptomyces</taxon>
    </lineage>
</organism>
<reference evidence="3" key="1">
    <citation type="submission" date="2024-06" db="EMBL/GenBank/DDBJ databases">
        <title>Streptomyces sp. strain HUAS MG91 genome sequences.</title>
        <authorList>
            <person name="Mo P."/>
        </authorList>
    </citation>
    <scope>NUCLEOTIDE SEQUENCE</scope>
    <source>
        <strain evidence="3">HUAS MG91</strain>
    </source>
</reference>
<dbReference type="Pfam" id="PF13349">
    <property type="entry name" value="DUF4097"/>
    <property type="match status" value="1"/>
</dbReference>
<feature type="domain" description="DUF4097" evidence="2">
    <location>
        <begin position="119"/>
        <end position="234"/>
    </location>
</feature>